<evidence type="ECO:0000313" key="2">
    <source>
        <dbReference type="Proteomes" id="UP000663201"/>
    </source>
</evidence>
<dbReference type="Proteomes" id="UP000663201">
    <property type="component" value="Segment"/>
</dbReference>
<sequence length="207" mass="23389">MKDLYHVQYSTPLPDKSKVGDPVLLRIETSAGSWRESINLRFFMIGRITRITATQYLVAVPGWEGLRFNRNGGLRRDSACGTRYINSFSVSLLDDHVQGMNLIKAECEANTPENNKRPNPTFHARGASDISLTVSKVEQVISKAAELWAVVPREWKNKDNQPNFRDDKLPVDIKLRLAANCDSLDKLHEVYLMIAKSFGLSPEQEAE</sequence>
<keyword evidence="2" id="KW-1185">Reference proteome</keyword>
<dbReference type="RefSeq" id="YP_009997893.1">
    <property type="nucleotide sequence ID" value="NC_052979.1"/>
</dbReference>
<dbReference type="GeneID" id="62680408"/>
<organism evidence="1 2">
    <name type="scientific">Providencia phage Kokobel1</name>
    <dbReference type="NCBI Taxonomy" id="2783540"/>
    <lineage>
        <taxon>Viruses</taxon>
        <taxon>Duplodnaviria</taxon>
        <taxon>Heunggongvirae</taxon>
        <taxon>Uroviricota</taxon>
        <taxon>Caudoviricetes</taxon>
        <taxon>Casjensviridae</taxon>
        <taxon>Kokobelvirus</taxon>
        <taxon>Kokobelvirus kokobel1</taxon>
    </lineage>
</organism>
<dbReference type="KEGG" id="vg:62680408"/>
<reference evidence="1" key="1">
    <citation type="submission" date="2020-10" db="EMBL/GenBank/DDBJ databases">
        <authorList>
            <person name="Ben Porat S."/>
            <person name="Alkalay-Oren S."/>
            <person name="Coppenhagen-Glazer S."/>
            <person name="Hazan R."/>
        </authorList>
    </citation>
    <scope>NUCLEOTIDE SEQUENCE</scope>
</reference>
<evidence type="ECO:0000313" key="1">
    <source>
        <dbReference type="EMBL" id="QPB11429.1"/>
    </source>
</evidence>
<protein>
    <submittedName>
        <fullName evidence="1">Uncharacterized protein</fullName>
    </submittedName>
</protein>
<accession>A0A873WLU0</accession>
<proteinExistence type="predicted"/>
<dbReference type="EMBL" id="MW145139">
    <property type="protein sequence ID" value="QPB11429.1"/>
    <property type="molecule type" value="Genomic_DNA"/>
</dbReference>
<name>A0A873WLU0_9CAUD</name>